<dbReference type="AlphaFoldDB" id="A0A9D1EKP1"/>
<evidence type="ECO:0000256" key="3">
    <source>
        <dbReference type="ARBA" id="ARBA00012374"/>
    </source>
</evidence>
<comment type="catalytic activity">
    <reaction evidence="16 17">
        <text>di-trans,octa-cis-undecaprenyl diphosphate + H2O = di-trans,octa-cis-undecaprenyl phosphate + phosphate + H(+)</text>
        <dbReference type="Rhea" id="RHEA:28094"/>
        <dbReference type="ChEBI" id="CHEBI:15377"/>
        <dbReference type="ChEBI" id="CHEBI:15378"/>
        <dbReference type="ChEBI" id="CHEBI:43474"/>
        <dbReference type="ChEBI" id="CHEBI:58405"/>
        <dbReference type="ChEBI" id="CHEBI:60392"/>
        <dbReference type="EC" id="3.6.1.27"/>
    </reaction>
</comment>
<feature type="transmembrane region" description="Helical" evidence="17">
    <location>
        <begin position="273"/>
        <end position="291"/>
    </location>
</feature>
<evidence type="ECO:0000256" key="12">
    <source>
        <dbReference type="ARBA" id="ARBA00023251"/>
    </source>
</evidence>
<dbReference type="HAMAP" id="MF_01006">
    <property type="entry name" value="Undec_diphosphatase"/>
    <property type="match status" value="1"/>
</dbReference>
<evidence type="ECO:0000256" key="1">
    <source>
        <dbReference type="ARBA" id="ARBA00004651"/>
    </source>
</evidence>
<dbReference type="GO" id="GO:0050380">
    <property type="term" value="F:undecaprenyl-diphosphatase activity"/>
    <property type="evidence" value="ECO:0007669"/>
    <property type="project" value="UniProtKB-UniRule"/>
</dbReference>
<keyword evidence="10 17" id="KW-1133">Transmembrane helix</keyword>
<dbReference type="PANTHER" id="PTHR30622:SF2">
    <property type="entry name" value="UNDECAPRENYL-DIPHOSPHATASE"/>
    <property type="match status" value="1"/>
</dbReference>
<evidence type="ECO:0000256" key="13">
    <source>
        <dbReference type="ARBA" id="ARBA00023316"/>
    </source>
</evidence>
<proteinExistence type="inferred from homology"/>
<sequence length="292" mass="31412">MSVIQSILLGIIQGITEFLPISSSGHLAVIENFFQINDGEGLLFFAVLHLGTLAAVIVAFWPDVRRLFVETLHILGDLFVNLKNFIHNKTRQDALRYRKIIHNNYRKFAVLLWISTLPTAVVAILLRDTAAQMTGGLLGPGIGFLITAAVLFVAHAAGDGENLPREVGMWTALVIGLGQGFAVLPGVSRLGVTMTVCLLCGFKRRFAVKYAFLAGVIPTLGSAVWELRSGAAAGLGWGDFGVFLVGAAAACLMGLLAIRLLVQLVEKRRLQGFAVYCLLVGLGALCCSFLFL</sequence>
<feature type="transmembrane region" description="Helical" evidence="17">
    <location>
        <begin position="42"/>
        <end position="61"/>
    </location>
</feature>
<comment type="subcellular location">
    <subcellularLocation>
        <location evidence="1 17">Cell membrane</location>
        <topology evidence="1 17">Multi-pass membrane protein</topology>
    </subcellularLocation>
</comment>
<comment type="function">
    <text evidence="17">Catalyzes the dephosphorylation of undecaprenyl diphosphate (UPP). Confers resistance to bacitracin.</text>
</comment>
<evidence type="ECO:0000256" key="8">
    <source>
        <dbReference type="ARBA" id="ARBA00022960"/>
    </source>
</evidence>
<dbReference type="GO" id="GO:0071555">
    <property type="term" value="P:cell wall organization"/>
    <property type="evidence" value="ECO:0007669"/>
    <property type="project" value="UniProtKB-KW"/>
</dbReference>
<evidence type="ECO:0000256" key="16">
    <source>
        <dbReference type="ARBA" id="ARBA00047594"/>
    </source>
</evidence>
<accession>A0A9D1EKP1</accession>
<feature type="transmembrane region" description="Helical" evidence="17">
    <location>
        <begin position="207"/>
        <end position="225"/>
    </location>
</feature>
<comment type="similarity">
    <text evidence="2 17">Belongs to the UppP family.</text>
</comment>
<comment type="caution">
    <text evidence="18">The sequence shown here is derived from an EMBL/GenBank/DDBJ whole genome shotgun (WGS) entry which is preliminary data.</text>
</comment>
<evidence type="ECO:0000256" key="7">
    <source>
        <dbReference type="ARBA" id="ARBA00022801"/>
    </source>
</evidence>
<name>A0A9D1EKP1_9FIRM</name>
<organism evidence="18 19">
    <name type="scientific">Candidatus Egerieimonas intestinavium</name>
    <dbReference type="NCBI Taxonomy" id="2840777"/>
    <lineage>
        <taxon>Bacteria</taxon>
        <taxon>Bacillati</taxon>
        <taxon>Bacillota</taxon>
        <taxon>Clostridia</taxon>
        <taxon>Lachnospirales</taxon>
        <taxon>Lachnospiraceae</taxon>
        <taxon>Lachnospiraceae incertae sedis</taxon>
        <taxon>Candidatus Egerieimonas</taxon>
    </lineage>
</organism>
<dbReference type="GO" id="GO:0009252">
    <property type="term" value="P:peptidoglycan biosynthetic process"/>
    <property type="evidence" value="ECO:0007669"/>
    <property type="project" value="UniProtKB-KW"/>
</dbReference>
<evidence type="ECO:0000256" key="10">
    <source>
        <dbReference type="ARBA" id="ARBA00022989"/>
    </source>
</evidence>
<evidence type="ECO:0000313" key="18">
    <source>
        <dbReference type="EMBL" id="HIR93349.1"/>
    </source>
</evidence>
<feature type="transmembrane region" description="Helical" evidence="17">
    <location>
        <begin position="108"/>
        <end position="126"/>
    </location>
</feature>
<dbReference type="InterPro" id="IPR003824">
    <property type="entry name" value="UppP"/>
</dbReference>
<keyword evidence="8 17" id="KW-0133">Cell shape</keyword>
<keyword evidence="6 17" id="KW-0812">Transmembrane</keyword>
<evidence type="ECO:0000256" key="11">
    <source>
        <dbReference type="ARBA" id="ARBA00023136"/>
    </source>
</evidence>
<dbReference type="EC" id="3.6.1.27" evidence="3 17"/>
<evidence type="ECO:0000256" key="17">
    <source>
        <dbReference type="HAMAP-Rule" id="MF_01006"/>
    </source>
</evidence>
<keyword evidence="12 17" id="KW-0046">Antibiotic resistance</keyword>
<evidence type="ECO:0000256" key="4">
    <source>
        <dbReference type="ARBA" id="ARBA00021581"/>
    </source>
</evidence>
<reference evidence="18" key="2">
    <citation type="journal article" date="2021" name="PeerJ">
        <title>Extensive microbial diversity within the chicken gut microbiome revealed by metagenomics and culture.</title>
        <authorList>
            <person name="Gilroy R."/>
            <person name="Ravi A."/>
            <person name="Getino M."/>
            <person name="Pursley I."/>
            <person name="Horton D.L."/>
            <person name="Alikhan N.F."/>
            <person name="Baker D."/>
            <person name="Gharbi K."/>
            <person name="Hall N."/>
            <person name="Watson M."/>
            <person name="Adriaenssens E.M."/>
            <person name="Foster-Nyarko E."/>
            <person name="Jarju S."/>
            <person name="Secka A."/>
            <person name="Antonio M."/>
            <person name="Oren A."/>
            <person name="Chaudhuri R.R."/>
            <person name="La Ragione R."/>
            <person name="Hildebrand F."/>
            <person name="Pallen M.J."/>
        </authorList>
    </citation>
    <scope>NUCLEOTIDE SEQUENCE</scope>
    <source>
        <strain evidence="18">ChiSxjej1B13-7041</strain>
    </source>
</reference>
<dbReference type="Pfam" id="PF02673">
    <property type="entry name" value="BacA"/>
    <property type="match status" value="1"/>
</dbReference>
<comment type="miscellaneous">
    <text evidence="17">Bacitracin is thought to be involved in the inhibition of peptidoglycan synthesis by sequestering undecaprenyl diphosphate, thereby reducing the pool of lipid carrier available.</text>
</comment>
<evidence type="ECO:0000256" key="2">
    <source>
        <dbReference type="ARBA" id="ARBA00010621"/>
    </source>
</evidence>
<evidence type="ECO:0000256" key="14">
    <source>
        <dbReference type="ARBA" id="ARBA00032707"/>
    </source>
</evidence>
<evidence type="ECO:0000313" key="19">
    <source>
        <dbReference type="Proteomes" id="UP000886841"/>
    </source>
</evidence>
<keyword evidence="7 17" id="KW-0378">Hydrolase</keyword>
<protein>
    <recommendedName>
        <fullName evidence="4 17">Undecaprenyl-diphosphatase</fullName>
        <ecNumber evidence="3 17">3.6.1.27</ecNumber>
    </recommendedName>
    <alternativeName>
        <fullName evidence="15 17">Bacitracin resistance protein</fullName>
    </alternativeName>
    <alternativeName>
        <fullName evidence="14 17">Undecaprenyl pyrophosphate phosphatase</fullName>
    </alternativeName>
</protein>
<evidence type="ECO:0000256" key="6">
    <source>
        <dbReference type="ARBA" id="ARBA00022692"/>
    </source>
</evidence>
<keyword evidence="9 17" id="KW-0573">Peptidoglycan synthesis</keyword>
<evidence type="ECO:0000256" key="5">
    <source>
        <dbReference type="ARBA" id="ARBA00022475"/>
    </source>
</evidence>
<dbReference type="Proteomes" id="UP000886841">
    <property type="component" value="Unassembled WGS sequence"/>
</dbReference>
<keyword evidence="13 17" id="KW-0961">Cell wall biogenesis/degradation</keyword>
<feature type="transmembrane region" description="Helical" evidence="17">
    <location>
        <begin position="169"/>
        <end position="187"/>
    </location>
</feature>
<dbReference type="EMBL" id="DVHU01000073">
    <property type="protein sequence ID" value="HIR93349.1"/>
    <property type="molecule type" value="Genomic_DNA"/>
</dbReference>
<evidence type="ECO:0000256" key="15">
    <source>
        <dbReference type="ARBA" id="ARBA00032932"/>
    </source>
</evidence>
<keyword evidence="11 17" id="KW-0472">Membrane</keyword>
<feature type="transmembrane region" description="Helical" evidence="17">
    <location>
        <begin position="240"/>
        <end position="261"/>
    </location>
</feature>
<dbReference type="GO" id="GO:0046677">
    <property type="term" value="P:response to antibiotic"/>
    <property type="evidence" value="ECO:0007669"/>
    <property type="project" value="UniProtKB-UniRule"/>
</dbReference>
<reference evidence="18" key="1">
    <citation type="submission" date="2020-10" db="EMBL/GenBank/DDBJ databases">
        <authorList>
            <person name="Gilroy R."/>
        </authorList>
    </citation>
    <scope>NUCLEOTIDE SEQUENCE</scope>
    <source>
        <strain evidence="18">ChiSxjej1B13-7041</strain>
    </source>
</reference>
<gene>
    <name evidence="17" type="primary">uppP</name>
    <name evidence="18" type="ORF">IAB98_08040</name>
</gene>
<dbReference type="PANTHER" id="PTHR30622">
    <property type="entry name" value="UNDECAPRENYL-DIPHOSPHATASE"/>
    <property type="match status" value="1"/>
</dbReference>
<keyword evidence="5 17" id="KW-1003">Cell membrane</keyword>
<dbReference type="GO" id="GO:0005886">
    <property type="term" value="C:plasma membrane"/>
    <property type="evidence" value="ECO:0007669"/>
    <property type="project" value="UniProtKB-SubCell"/>
</dbReference>
<dbReference type="GO" id="GO:0008360">
    <property type="term" value="P:regulation of cell shape"/>
    <property type="evidence" value="ECO:0007669"/>
    <property type="project" value="UniProtKB-KW"/>
</dbReference>
<feature type="transmembrane region" description="Helical" evidence="17">
    <location>
        <begin position="138"/>
        <end position="157"/>
    </location>
</feature>
<evidence type="ECO:0000256" key="9">
    <source>
        <dbReference type="ARBA" id="ARBA00022984"/>
    </source>
</evidence>